<sequence>MRDGVYTFRVNGLLYHRIGPVQAFDGQKPRFAQIYFMDPDAQTDRRAAIWAAGRRTLARYRSGGTAGRSRGTCTRPRACWPEI</sequence>
<organism evidence="1 2">
    <name type="scientific">Plasmodiophora brassicae</name>
    <name type="common">Clubroot disease agent</name>
    <dbReference type="NCBI Taxonomy" id="37360"/>
    <lineage>
        <taxon>Eukaryota</taxon>
        <taxon>Sar</taxon>
        <taxon>Rhizaria</taxon>
        <taxon>Endomyxa</taxon>
        <taxon>Phytomyxea</taxon>
        <taxon>Plasmodiophorida</taxon>
        <taxon>Plasmodiophoridae</taxon>
        <taxon>Plasmodiophora</taxon>
    </lineage>
</organism>
<evidence type="ECO:0000313" key="2">
    <source>
        <dbReference type="Proteomes" id="UP000290189"/>
    </source>
</evidence>
<name>A0A3P3YPE2_PLABS</name>
<dbReference type="EMBL" id="OVEO01000020">
    <property type="protein sequence ID" value="SPR02082.1"/>
    <property type="molecule type" value="Genomic_DNA"/>
</dbReference>
<dbReference type="Proteomes" id="UP000290189">
    <property type="component" value="Unassembled WGS sequence"/>
</dbReference>
<dbReference type="AlphaFoldDB" id="A0A3P3YPE2"/>
<accession>A0A3P3YPE2</accession>
<gene>
    <name evidence="1" type="ORF">PLBR_LOCUS9297</name>
</gene>
<geneLocation type="mitochondrion" evidence="1"/>
<proteinExistence type="predicted"/>
<evidence type="ECO:0000313" key="1">
    <source>
        <dbReference type="EMBL" id="SPR02082.1"/>
    </source>
</evidence>
<keyword evidence="1" id="KW-0496">Mitochondrion</keyword>
<reference evidence="1 2" key="1">
    <citation type="submission" date="2018-03" db="EMBL/GenBank/DDBJ databases">
        <authorList>
            <person name="Fogelqvist J."/>
        </authorList>
    </citation>
    <scope>NUCLEOTIDE SEQUENCE [LARGE SCALE GENOMIC DNA]</scope>
</reference>
<protein>
    <submittedName>
        <fullName evidence="1">Uncharacterized protein</fullName>
    </submittedName>
</protein>